<evidence type="ECO:0000256" key="1">
    <source>
        <dbReference type="SAM" id="Phobius"/>
    </source>
</evidence>
<dbReference type="KEGG" id="mpt:Mpe_A1669"/>
<dbReference type="STRING" id="420662.Mpe_A1669"/>
<dbReference type="EMBL" id="CP000555">
    <property type="protein sequence ID" value="ABM94631.1"/>
    <property type="molecule type" value="Genomic_DNA"/>
</dbReference>
<dbReference type="Proteomes" id="UP000000366">
    <property type="component" value="Chromosome"/>
</dbReference>
<dbReference type="HOGENOM" id="CLU_1729261_0_0_4"/>
<evidence type="ECO:0000313" key="2">
    <source>
        <dbReference type="EMBL" id="ABM94631.1"/>
    </source>
</evidence>
<reference evidence="2 3" key="1">
    <citation type="journal article" date="2007" name="J. Bacteriol.">
        <title>Whole-genome analysis of the methyl tert-butyl ether-degrading beta-proteobacterium Methylibium petroleiphilum PM1.</title>
        <authorList>
            <person name="Kane S.R."/>
            <person name="Chakicherla A.Y."/>
            <person name="Chain P.S.G."/>
            <person name="Schmidt R."/>
            <person name="Shin M.W."/>
            <person name="Legler T.C."/>
            <person name="Scow K.M."/>
            <person name="Larimer F.W."/>
            <person name="Lucas S.M."/>
            <person name="Richardson P.M."/>
            <person name="Hristova K.R."/>
        </authorList>
    </citation>
    <scope>NUCLEOTIDE SEQUENCE [LARGE SCALE GENOMIC DNA]</scope>
    <source>
        <strain evidence="3">ATCC BAA-1232 / LMG 22953 / PM1</strain>
    </source>
</reference>
<keyword evidence="1" id="KW-1133">Transmembrane helix</keyword>
<evidence type="ECO:0000313" key="3">
    <source>
        <dbReference type="Proteomes" id="UP000000366"/>
    </source>
</evidence>
<keyword evidence="3" id="KW-1185">Reference proteome</keyword>
<organism evidence="2 3">
    <name type="scientific">Methylibium petroleiphilum (strain ATCC BAA-1232 / LMG 22953 / PM1)</name>
    <dbReference type="NCBI Taxonomy" id="420662"/>
    <lineage>
        <taxon>Bacteria</taxon>
        <taxon>Pseudomonadati</taxon>
        <taxon>Pseudomonadota</taxon>
        <taxon>Betaproteobacteria</taxon>
        <taxon>Burkholderiales</taxon>
        <taxon>Sphaerotilaceae</taxon>
        <taxon>Methylibium</taxon>
    </lineage>
</organism>
<protein>
    <submittedName>
        <fullName evidence="2">Uncharacterized protein</fullName>
    </submittedName>
</protein>
<keyword evidence="1" id="KW-0472">Membrane</keyword>
<accession>A2SGE2</accession>
<proteinExistence type="predicted"/>
<dbReference type="eggNOG" id="ENOG50334SA">
    <property type="taxonomic scope" value="Bacteria"/>
</dbReference>
<dbReference type="RefSeq" id="WP_011829268.1">
    <property type="nucleotide sequence ID" value="NC_008825.1"/>
</dbReference>
<dbReference type="AlphaFoldDB" id="A2SGE2"/>
<feature type="transmembrane region" description="Helical" evidence="1">
    <location>
        <begin position="127"/>
        <end position="150"/>
    </location>
</feature>
<sequence length="151" mass="16455">MNDLTTAREALVAEALGEIAQVAERLETVVPAVDASREALMQASATLSDQLTSFEARMTAITENAKGVAIRHIAQRTDELARSAGEAQVRAMQSAATTLFRDELQPFLQRLAGSCQEQRRLARFDSWLTHAAAALLASALSWAIAAWMWAR</sequence>
<gene>
    <name evidence="2" type="ordered locus">Mpe_A1669</name>
</gene>
<name>A2SGE2_METPP</name>
<keyword evidence="1" id="KW-0812">Transmembrane</keyword>